<organism evidence="6 7">
    <name type="scientific">Paenibacillus lutrae</name>
    <dbReference type="NCBI Taxonomy" id="2078573"/>
    <lineage>
        <taxon>Bacteria</taxon>
        <taxon>Bacillati</taxon>
        <taxon>Bacillota</taxon>
        <taxon>Bacilli</taxon>
        <taxon>Bacillales</taxon>
        <taxon>Paenibacillaceae</taxon>
        <taxon>Paenibacillus</taxon>
    </lineage>
</organism>
<dbReference type="Pfam" id="PF01418">
    <property type="entry name" value="HTH_6"/>
    <property type="match status" value="1"/>
</dbReference>
<sequence length="285" mass="31667">MSSILRAIEEKKHGLNRQEQVLAIYILEHANQVVRMGITELAEHSTTSPATISRFCKSFHFQGYTDFKFQLGAELAMQPSGQSYQDIVAGNPLDKIVSAIEANHMRSIADTTRLLDLKQVQLAVDTLQNARRIDLYGVATSGVVALDFYQKLVRIGKNANALSDPHMQVTSASNLVPGDVAFAVSYSGDTPETIQALRCAQEQGATTISLTKYGSNPLADLADIQLFASTLEEGMRRGDMASRIAQLHVIDILFTSMVSERFDEHVPRLERTYQMVRKYRSKGRE</sequence>
<gene>
    <name evidence="6" type="ORF">EDM21_15285</name>
</gene>
<keyword evidence="1" id="KW-0805">Transcription regulation</keyword>
<dbReference type="GO" id="GO:0003677">
    <property type="term" value="F:DNA binding"/>
    <property type="evidence" value="ECO:0007669"/>
    <property type="project" value="UniProtKB-KW"/>
</dbReference>
<protein>
    <submittedName>
        <fullName evidence="6">SIS domain-containing protein</fullName>
    </submittedName>
</protein>
<accession>A0A7X3FJP3</accession>
<evidence type="ECO:0000256" key="2">
    <source>
        <dbReference type="ARBA" id="ARBA00023125"/>
    </source>
</evidence>
<keyword evidence="2" id="KW-0238">DNA-binding</keyword>
<dbReference type="InterPro" id="IPR035472">
    <property type="entry name" value="RpiR-like_SIS"/>
</dbReference>
<comment type="caution">
    <text evidence="6">The sequence shown here is derived from an EMBL/GenBank/DDBJ whole genome shotgun (WGS) entry which is preliminary data.</text>
</comment>
<dbReference type="CDD" id="cd05013">
    <property type="entry name" value="SIS_RpiR"/>
    <property type="match status" value="1"/>
</dbReference>
<dbReference type="GO" id="GO:0097367">
    <property type="term" value="F:carbohydrate derivative binding"/>
    <property type="evidence" value="ECO:0007669"/>
    <property type="project" value="InterPro"/>
</dbReference>
<dbReference type="Proteomes" id="UP000490800">
    <property type="component" value="Unassembled WGS sequence"/>
</dbReference>
<dbReference type="Gene3D" id="3.40.50.10490">
    <property type="entry name" value="Glucose-6-phosphate isomerase like protein, domain 1"/>
    <property type="match status" value="1"/>
</dbReference>
<evidence type="ECO:0000259" key="5">
    <source>
        <dbReference type="PROSITE" id="PS51464"/>
    </source>
</evidence>
<evidence type="ECO:0000256" key="3">
    <source>
        <dbReference type="ARBA" id="ARBA00023163"/>
    </source>
</evidence>
<dbReference type="SUPFAM" id="SSF53697">
    <property type="entry name" value="SIS domain"/>
    <property type="match status" value="1"/>
</dbReference>
<dbReference type="PROSITE" id="PS51464">
    <property type="entry name" value="SIS"/>
    <property type="match status" value="1"/>
</dbReference>
<dbReference type="InterPro" id="IPR046348">
    <property type="entry name" value="SIS_dom_sf"/>
</dbReference>
<dbReference type="PANTHER" id="PTHR30514:SF1">
    <property type="entry name" value="HTH-TYPE TRANSCRIPTIONAL REGULATOR HEXR-RELATED"/>
    <property type="match status" value="1"/>
</dbReference>
<reference evidence="6 7" key="1">
    <citation type="journal article" date="2019" name="Microorganisms">
        <title>Paenibacillus lutrae sp. nov., A Chitinolytic Species Isolated from A River Otter in Castril Natural Park, Granada, Spain.</title>
        <authorList>
            <person name="Rodriguez M."/>
            <person name="Reina J.C."/>
            <person name="Bejar V."/>
            <person name="Llamas I."/>
        </authorList>
    </citation>
    <scope>NUCLEOTIDE SEQUENCE [LARGE SCALE GENOMIC DNA]</scope>
    <source>
        <strain evidence="6 7">N10</strain>
    </source>
</reference>
<dbReference type="InterPro" id="IPR009057">
    <property type="entry name" value="Homeodomain-like_sf"/>
</dbReference>
<keyword evidence="7" id="KW-1185">Reference proteome</keyword>
<dbReference type="AlphaFoldDB" id="A0A7X3FJP3"/>
<dbReference type="Pfam" id="PF01380">
    <property type="entry name" value="SIS"/>
    <property type="match status" value="1"/>
</dbReference>
<feature type="domain" description="HTH rpiR-type" evidence="4">
    <location>
        <begin position="2"/>
        <end position="78"/>
    </location>
</feature>
<proteinExistence type="predicted"/>
<dbReference type="InterPro" id="IPR001347">
    <property type="entry name" value="SIS_dom"/>
</dbReference>
<dbReference type="InterPro" id="IPR036388">
    <property type="entry name" value="WH-like_DNA-bd_sf"/>
</dbReference>
<dbReference type="InterPro" id="IPR000281">
    <property type="entry name" value="HTH_RpiR"/>
</dbReference>
<dbReference type="PANTHER" id="PTHR30514">
    <property type="entry name" value="GLUCOKINASE"/>
    <property type="match status" value="1"/>
</dbReference>
<evidence type="ECO:0000313" key="6">
    <source>
        <dbReference type="EMBL" id="MVP00873.1"/>
    </source>
</evidence>
<dbReference type="OrthoDB" id="370421at2"/>
<keyword evidence="3" id="KW-0804">Transcription</keyword>
<dbReference type="InterPro" id="IPR047640">
    <property type="entry name" value="RpiR-like"/>
</dbReference>
<dbReference type="Gene3D" id="1.10.10.10">
    <property type="entry name" value="Winged helix-like DNA-binding domain superfamily/Winged helix DNA-binding domain"/>
    <property type="match status" value="1"/>
</dbReference>
<evidence type="ECO:0000313" key="7">
    <source>
        <dbReference type="Proteomes" id="UP000490800"/>
    </source>
</evidence>
<dbReference type="RefSeq" id="WP_157336752.1">
    <property type="nucleotide sequence ID" value="NZ_RHLK01000008.1"/>
</dbReference>
<dbReference type="GO" id="GO:1901135">
    <property type="term" value="P:carbohydrate derivative metabolic process"/>
    <property type="evidence" value="ECO:0007669"/>
    <property type="project" value="InterPro"/>
</dbReference>
<evidence type="ECO:0000259" key="4">
    <source>
        <dbReference type="PROSITE" id="PS51071"/>
    </source>
</evidence>
<dbReference type="SUPFAM" id="SSF46689">
    <property type="entry name" value="Homeodomain-like"/>
    <property type="match status" value="1"/>
</dbReference>
<dbReference type="PROSITE" id="PS51071">
    <property type="entry name" value="HTH_RPIR"/>
    <property type="match status" value="1"/>
</dbReference>
<evidence type="ECO:0000256" key="1">
    <source>
        <dbReference type="ARBA" id="ARBA00023015"/>
    </source>
</evidence>
<feature type="domain" description="SIS" evidence="5">
    <location>
        <begin position="123"/>
        <end position="263"/>
    </location>
</feature>
<name>A0A7X3FJP3_9BACL</name>
<dbReference type="EMBL" id="RHLK01000008">
    <property type="protein sequence ID" value="MVP00873.1"/>
    <property type="molecule type" value="Genomic_DNA"/>
</dbReference>
<dbReference type="GO" id="GO:0003700">
    <property type="term" value="F:DNA-binding transcription factor activity"/>
    <property type="evidence" value="ECO:0007669"/>
    <property type="project" value="InterPro"/>
</dbReference>